<dbReference type="InterPro" id="IPR056367">
    <property type="entry name" value="ASKHA_NBD_ParM_R1-like"/>
</dbReference>
<reference evidence="3 4" key="1">
    <citation type="journal article" date="2009" name="PLoS ONE">
        <title>Methylobacterium genome sequences: a reference blueprint to investigate microbial metabolism of C1 compounds from natural and industrial sources.</title>
        <authorList>
            <person name="Vuilleumier S."/>
            <person name="Chistoserdova L."/>
            <person name="Lee M.-C."/>
            <person name="Bringel F."/>
            <person name="Lajus A."/>
            <person name="Zhou Y."/>
            <person name="Gourion B."/>
            <person name="Barbe V."/>
            <person name="Chang J."/>
            <person name="Cruveiller S."/>
            <person name="Dossat C."/>
            <person name="Gillett W."/>
            <person name="Gruffaz C."/>
            <person name="Haugen E."/>
            <person name="Hourcade E."/>
            <person name="Levy R."/>
            <person name="Mangenot S."/>
            <person name="Muller E."/>
            <person name="Nadalig T."/>
            <person name="Pagni M."/>
            <person name="Penny C."/>
            <person name="Peyraud R."/>
            <person name="Robinson D.G."/>
            <person name="Roche D."/>
            <person name="Rouy Z."/>
            <person name="Saenampechek C."/>
            <person name="Salvignol G."/>
            <person name="Vallenet D."/>
            <person name="Wu Z."/>
            <person name="Marx C.J."/>
            <person name="Vorholt J.A."/>
            <person name="Olson M.V."/>
            <person name="Kaul R."/>
            <person name="Weissenbach J."/>
            <person name="Medigue C."/>
            <person name="Lidstrom M.E."/>
        </authorList>
    </citation>
    <scope>NUCLEOTIDE SEQUENCE [LARGE SCALE GENOMIC DNA]</scope>
    <source>
        <strain evidence="4">ATCC 14718 / DSM 1338 / JCM 2805 / NCIMB 9133 / AM1</strain>
    </source>
</reference>
<dbReference type="HOGENOM" id="CLU_064031_0_0_5"/>
<feature type="domain" description="Actin homologue MreB-like C-terminal" evidence="2">
    <location>
        <begin position="195"/>
        <end position="315"/>
    </location>
</feature>
<organism evidence="3 4">
    <name type="scientific">Methylorubrum extorquens (strain ATCC 14718 / DSM 1338 / JCM 2805 / NCIMB 9133 / AM1)</name>
    <name type="common">Methylobacterium extorquens</name>
    <dbReference type="NCBI Taxonomy" id="272630"/>
    <lineage>
        <taxon>Bacteria</taxon>
        <taxon>Pseudomonadati</taxon>
        <taxon>Pseudomonadota</taxon>
        <taxon>Alphaproteobacteria</taxon>
        <taxon>Hyphomicrobiales</taxon>
        <taxon>Methylobacteriaceae</taxon>
        <taxon>Methylorubrum</taxon>
    </lineage>
</organism>
<geneLocation type="plasmid" evidence="3 4">
    <name>megaplasmid</name>
</geneLocation>
<dbReference type="OrthoDB" id="2985865at2"/>
<dbReference type="InterPro" id="IPR043129">
    <property type="entry name" value="ATPase_NBD"/>
</dbReference>
<dbReference type="KEGG" id="mea:Mex_2p0044"/>
<sequence>MAEAAMKKERGAKEGVQPLVAIDDGYAQTKLYGEGLDGRIVKRVLRSSVRIGSHGLGSFAGDGAIGLWQTEEGNKYTVSDEIEAEDPRFTDFHLSPINRVLVNHALSAAGFGGAKVDIVTGLPVKEFFKEQRKDEERIQRKRENLQRGAFSRSAGVEAPVLADIQVGCQAIAAFVDWALDDEMKTRNDIAKTIAIVDIGGRTTDVAVVVGGKSIDHGRSGTADVGVLDVYKGVLDRVKGRFELDDDSLPLSLMNEAVRTGSMQLFGKPHDVSEIVSDVVGQVQERALREIQRRLGRAATLQAVVFVGGGSALFKDIASAYPNGVMSDDPEFANARGLYKYFASRRRS</sequence>
<feature type="domain" description="Plasmid segregation protein ParM/StbA N-terminal" evidence="1">
    <location>
        <begin position="20"/>
        <end position="149"/>
    </location>
</feature>
<dbReference type="Gene3D" id="3.30.420.40">
    <property type="match status" value="2"/>
</dbReference>
<dbReference type="EMBL" id="CP001511">
    <property type="protein sequence ID" value="ACS42982.1"/>
    <property type="molecule type" value="Genomic_DNA"/>
</dbReference>
<evidence type="ECO:0000313" key="4">
    <source>
        <dbReference type="Proteomes" id="UP000009081"/>
    </source>
</evidence>
<accession>C5B3F0</accession>
<dbReference type="CDD" id="cd24022">
    <property type="entry name" value="ASKHA_NBD_ParM_R1-like"/>
    <property type="match status" value="1"/>
</dbReference>
<dbReference type="RefSeq" id="WP_012753547.1">
    <property type="nucleotide sequence ID" value="NC_012811.1"/>
</dbReference>
<dbReference type="Pfam" id="PF06406">
    <property type="entry name" value="StbA_N"/>
    <property type="match status" value="1"/>
</dbReference>
<proteinExistence type="predicted"/>
<dbReference type="Pfam" id="PF21522">
    <property type="entry name" value="MreB-like_C"/>
    <property type="match status" value="1"/>
</dbReference>
<evidence type="ECO:0000259" key="2">
    <source>
        <dbReference type="Pfam" id="PF21522"/>
    </source>
</evidence>
<dbReference type="SUPFAM" id="SSF53067">
    <property type="entry name" value="Actin-like ATPase domain"/>
    <property type="match status" value="2"/>
</dbReference>
<dbReference type="InterPro" id="IPR049067">
    <property type="entry name" value="MreB-like_C"/>
</dbReference>
<evidence type="ECO:0000313" key="3">
    <source>
        <dbReference type="EMBL" id="ACS42982.1"/>
    </source>
</evidence>
<keyword evidence="4" id="KW-1185">Reference proteome</keyword>
<dbReference type="AlphaFoldDB" id="C5B3F0"/>
<dbReference type="InterPro" id="IPR009440">
    <property type="entry name" value="ParM/StbA_N"/>
</dbReference>
<gene>
    <name evidence="3" type="ordered locus">MexAM1_META2p0044</name>
</gene>
<dbReference type="Proteomes" id="UP000009081">
    <property type="component" value="Plasmid megaplasmid"/>
</dbReference>
<name>C5B3F0_METEA</name>
<evidence type="ECO:0000259" key="1">
    <source>
        <dbReference type="Pfam" id="PF06406"/>
    </source>
</evidence>
<protein>
    <submittedName>
        <fullName evidence="3">Uncharacterized protein</fullName>
    </submittedName>
</protein>
<keyword evidence="3" id="KW-0614">Plasmid</keyword>